<dbReference type="PANTHER" id="PTHR36435:SF1">
    <property type="entry name" value="CAAX AMINO TERMINAL PROTEASE FAMILY PROTEIN"/>
    <property type="match status" value="1"/>
</dbReference>
<reference evidence="3" key="1">
    <citation type="submission" date="2023-07" db="EMBL/GenBank/DDBJ databases">
        <title>Genomic Encyclopedia of Type Strains, Phase IV (KMG-IV): sequencing the most valuable type-strain genomes for metagenomic binning, comparative biology and taxonomic classification.</title>
        <authorList>
            <person name="Goeker M."/>
        </authorList>
    </citation>
    <scope>NUCLEOTIDE SEQUENCE</scope>
    <source>
        <strain evidence="3">DSM 19659</strain>
    </source>
</reference>
<evidence type="ECO:0000256" key="1">
    <source>
        <dbReference type="SAM" id="Phobius"/>
    </source>
</evidence>
<evidence type="ECO:0000259" key="2">
    <source>
        <dbReference type="Pfam" id="PF02517"/>
    </source>
</evidence>
<evidence type="ECO:0000313" key="3">
    <source>
        <dbReference type="EMBL" id="MDQ0152629.1"/>
    </source>
</evidence>
<name>A0AAE3VAD6_9FIRM</name>
<evidence type="ECO:0000313" key="4">
    <source>
        <dbReference type="Proteomes" id="UP001241537"/>
    </source>
</evidence>
<gene>
    <name evidence="3" type="ORF">J2S20_001323</name>
</gene>
<dbReference type="PANTHER" id="PTHR36435">
    <property type="entry name" value="SLR1288 PROTEIN"/>
    <property type="match status" value="1"/>
</dbReference>
<keyword evidence="1" id="KW-1133">Transmembrane helix</keyword>
<keyword evidence="3" id="KW-0645">Protease</keyword>
<dbReference type="Proteomes" id="UP001241537">
    <property type="component" value="Unassembled WGS sequence"/>
</dbReference>
<dbReference type="InterPro" id="IPR052710">
    <property type="entry name" value="CAAX_protease"/>
</dbReference>
<keyword evidence="1" id="KW-0472">Membrane</keyword>
<organism evidence="3 4">
    <name type="scientific">Moryella indoligenes</name>
    <dbReference type="NCBI Taxonomy" id="371674"/>
    <lineage>
        <taxon>Bacteria</taxon>
        <taxon>Bacillati</taxon>
        <taxon>Bacillota</taxon>
        <taxon>Clostridia</taxon>
        <taxon>Lachnospirales</taxon>
        <taxon>Lachnospiraceae</taxon>
        <taxon>Moryella</taxon>
    </lineage>
</organism>
<dbReference type="Pfam" id="PF02517">
    <property type="entry name" value="Rce1-like"/>
    <property type="match status" value="1"/>
</dbReference>
<feature type="domain" description="CAAX prenyl protease 2/Lysostaphin resistance protein A-like" evidence="2">
    <location>
        <begin position="159"/>
        <end position="245"/>
    </location>
</feature>
<accession>A0AAE3VAD6</accession>
<dbReference type="GO" id="GO:0080120">
    <property type="term" value="P:CAAX-box protein maturation"/>
    <property type="evidence" value="ECO:0007669"/>
    <property type="project" value="UniProtKB-ARBA"/>
</dbReference>
<dbReference type="GO" id="GO:0006508">
    <property type="term" value="P:proteolysis"/>
    <property type="evidence" value="ECO:0007669"/>
    <property type="project" value="UniProtKB-KW"/>
</dbReference>
<proteinExistence type="predicted"/>
<comment type="caution">
    <text evidence="3">The sequence shown here is derived from an EMBL/GenBank/DDBJ whole genome shotgun (WGS) entry which is preliminary data.</text>
</comment>
<dbReference type="InterPro" id="IPR003675">
    <property type="entry name" value="Rce1/LyrA-like_dom"/>
</dbReference>
<feature type="transmembrane region" description="Helical" evidence="1">
    <location>
        <begin position="260"/>
        <end position="279"/>
    </location>
</feature>
<keyword evidence="3" id="KW-0378">Hydrolase</keyword>
<dbReference type="EMBL" id="JAUSTO010000007">
    <property type="protein sequence ID" value="MDQ0152629.1"/>
    <property type="molecule type" value="Genomic_DNA"/>
</dbReference>
<feature type="transmembrane region" description="Helical" evidence="1">
    <location>
        <begin position="108"/>
        <end position="128"/>
    </location>
</feature>
<feature type="transmembrane region" description="Helical" evidence="1">
    <location>
        <begin position="193"/>
        <end position="226"/>
    </location>
</feature>
<keyword evidence="4" id="KW-1185">Reference proteome</keyword>
<keyword evidence="1" id="KW-0812">Transmembrane</keyword>
<feature type="transmembrane region" description="Helical" evidence="1">
    <location>
        <begin position="66"/>
        <end position="88"/>
    </location>
</feature>
<protein>
    <submittedName>
        <fullName evidence="3">Membrane protease YdiL (CAAX protease family)</fullName>
    </submittedName>
</protein>
<dbReference type="AlphaFoldDB" id="A0AAE3VAD6"/>
<sequence length="299" mass="34009">MGMSNMGQELRLPEQRKGRQGAGRAVRLLLLALLLTASYSLIQDTIMVLLGELFYEEQLEWMDRLPFLLDSLLTLPLFFLYGWGYCYFLRGRTGAPGLSARDFTLRHFGLCLLYALGALGISNLWFVLLEHVLLPNAFWQESLDSFSEAWDGVQPGDYPFMLFSTVLLGPVVEEILFRGLIINVLDRVRRGMMPAIVSGLLFGLFHMEPVQVVYTALLGIVLGIVYERTRRLDITITIHILNNFLTEAAGWLPTDALYEWLVLFEMLLCLPLLYSVDTVRRTGSFRFRRAGASDTIEII</sequence>
<feature type="transmembrane region" description="Helical" evidence="1">
    <location>
        <begin position="160"/>
        <end position="181"/>
    </location>
</feature>
<dbReference type="RefSeq" id="WP_307254396.1">
    <property type="nucleotide sequence ID" value="NZ_JAUSTO010000007.1"/>
</dbReference>
<dbReference type="GO" id="GO:0004175">
    <property type="term" value="F:endopeptidase activity"/>
    <property type="evidence" value="ECO:0007669"/>
    <property type="project" value="UniProtKB-ARBA"/>
</dbReference>